<protein>
    <submittedName>
        <fullName evidence="1">Uncharacterized protein</fullName>
    </submittedName>
</protein>
<accession>A0A1F7X2H1</accession>
<gene>
    <name evidence="1" type="ORF">A2Z67_05035</name>
</gene>
<dbReference type="EMBL" id="MGFQ01000024">
    <property type="protein sequence ID" value="OGM09276.1"/>
    <property type="molecule type" value="Genomic_DNA"/>
</dbReference>
<name>A0A1F7X2H1_9BACT</name>
<reference evidence="1 2" key="1">
    <citation type="journal article" date="2016" name="Nat. Commun.">
        <title>Thousands of microbial genomes shed light on interconnected biogeochemical processes in an aquifer system.</title>
        <authorList>
            <person name="Anantharaman K."/>
            <person name="Brown C.T."/>
            <person name="Hug L.A."/>
            <person name="Sharon I."/>
            <person name="Castelle C.J."/>
            <person name="Probst A.J."/>
            <person name="Thomas B.C."/>
            <person name="Singh A."/>
            <person name="Wilkins M.J."/>
            <person name="Karaoz U."/>
            <person name="Brodie E.L."/>
            <person name="Williams K.H."/>
            <person name="Hubbard S.S."/>
            <person name="Banfield J.F."/>
        </authorList>
    </citation>
    <scope>NUCLEOTIDE SEQUENCE [LARGE SCALE GENOMIC DNA]</scope>
</reference>
<dbReference type="AlphaFoldDB" id="A0A1F7X2H1"/>
<organism evidence="1 2">
    <name type="scientific">Candidatus Woesebacteria bacterium RBG_13_36_22</name>
    <dbReference type="NCBI Taxonomy" id="1802478"/>
    <lineage>
        <taxon>Bacteria</taxon>
        <taxon>Candidatus Woeseibacteriota</taxon>
    </lineage>
</organism>
<sequence length="166" mass="19016">MKRFNVSEDFWDLGKLEMGTIVYDVTDIEAFGSFRSIIMRGPMAWCCYIGIPLDHSLANKSYEDDIFNPFHCHGGLTFAGGGDDVYLPSGWFFYGWDYGHAGDYAHYGSSSRASGKKWTFGELKKEIKESLKDFRDVIGKYIVLDGPKPILKRDYKKKRLIRIDKA</sequence>
<proteinExistence type="predicted"/>
<dbReference type="Proteomes" id="UP000176939">
    <property type="component" value="Unassembled WGS sequence"/>
</dbReference>
<comment type="caution">
    <text evidence="1">The sequence shown here is derived from an EMBL/GenBank/DDBJ whole genome shotgun (WGS) entry which is preliminary data.</text>
</comment>
<evidence type="ECO:0000313" key="1">
    <source>
        <dbReference type="EMBL" id="OGM09276.1"/>
    </source>
</evidence>
<evidence type="ECO:0000313" key="2">
    <source>
        <dbReference type="Proteomes" id="UP000176939"/>
    </source>
</evidence>